<evidence type="ECO:0000313" key="4">
    <source>
        <dbReference type="Proteomes" id="UP000198640"/>
    </source>
</evidence>
<reference evidence="3 4" key="1">
    <citation type="submission" date="2016-10" db="EMBL/GenBank/DDBJ databases">
        <authorList>
            <person name="de Groot N.N."/>
        </authorList>
    </citation>
    <scope>NUCLEOTIDE SEQUENCE [LARGE SCALE GENOMIC DNA]</scope>
    <source>
        <strain evidence="3 4">Nm1</strain>
    </source>
</reference>
<organism evidence="3 4">
    <name type="scientific">Nitrosomonas halophila</name>
    <dbReference type="NCBI Taxonomy" id="44576"/>
    <lineage>
        <taxon>Bacteria</taxon>
        <taxon>Pseudomonadati</taxon>
        <taxon>Pseudomonadota</taxon>
        <taxon>Betaproteobacteria</taxon>
        <taxon>Nitrosomonadales</taxon>
        <taxon>Nitrosomonadaceae</taxon>
        <taxon>Nitrosomonas</taxon>
    </lineage>
</organism>
<sequence>MKSPDQINRDKRSTASKSARRLALLILLLLVMAIAAMTWKWAEDRGYIANFEHALTRYLTEADVFSSRTRTLVAEVESRKSETEQQLNQLAANLLAIDNQRSATEKLDQVFTGNDTSDGRILSAVKRLIMFSDQYLQLTGDVQAALASLEQASELLQASETLRTSGLSDALSRDIDKTRAAATIDITGIYQRIETLTAQVAHLPLAMDSHLIPVDIAGGLPDSAASSLWQRYLNEVLQDFFRLIKVEKVADPNVPLLSNSQSYLLREHIRLQLTLTRLALLTRDESNFRSSLKTAIDWMDRYFDTDAQSVENTLKELEQISAINISVRLPDFRESLEAVDHEQLMLKGEDE</sequence>
<dbReference type="PANTHER" id="PTHR38043">
    <property type="entry name" value="PROTEIN HEMX"/>
    <property type="match status" value="1"/>
</dbReference>
<gene>
    <name evidence="3" type="ORF">SAMN05421881_103911</name>
</gene>
<name>A0A1H3KBF6_9PROT</name>
<evidence type="ECO:0000256" key="2">
    <source>
        <dbReference type="SAM" id="Phobius"/>
    </source>
</evidence>
<keyword evidence="2" id="KW-0812">Transmembrane</keyword>
<proteinExistence type="predicted"/>
<keyword evidence="3" id="KW-0808">Transferase</keyword>
<dbReference type="Proteomes" id="UP000198640">
    <property type="component" value="Unassembled WGS sequence"/>
</dbReference>
<dbReference type="GO" id="GO:0008168">
    <property type="term" value="F:methyltransferase activity"/>
    <property type="evidence" value="ECO:0007669"/>
    <property type="project" value="UniProtKB-KW"/>
</dbReference>
<feature type="transmembrane region" description="Helical" evidence="2">
    <location>
        <begin position="21"/>
        <end position="42"/>
    </location>
</feature>
<dbReference type="STRING" id="44576.SAMN05421881_103911"/>
<keyword evidence="1" id="KW-0175">Coiled coil</keyword>
<dbReference type="PANTHER" id="PTHR38043:SF1">
    <property type="entry name" value="PROTEIN HEMX"/>
    <property type="match status" value="1"/>
</dbReference>
<dbReference type="EMBL" id="FNOY01000039">
    <property type="protein sequence ID" value="SDY49542.1"/>
    <property type="molecule type" value="Genomic_DNA"/>
</dbReference>
<feature type="coiled-coil region" evidence="1">
    <location>
        <begin position="73"/>
        <end position="100"/>
    </location>
</feature>
<dbReference type="AlphaFoldDB" id="A0A1H3KBF6"/>
<keyword evidence="2" id="KW-1133">Transmembrane helix</keyword>
<dbReference type="InterPro" id="IPR007470">
    <property type="entry name" value="HemX"/>
</dbReference>
<evidence type="ECO:0000313" key="3">
    <source>
        <dbReference type="EMBL" id="SDY49542.1"/>
    </source>
</evidence>
<accession>A0A1H3KBF6</accession>
<evidence type="ECO:0000256" key="1">
    <source>
        <dbReference type="SAM" id="Coils"/>
    </source>
</evidence>
<dbReference type="Pfam" id="PF04375">
    <property type="entry name" value="HemX"/>
    <property type="match status" value="1"/>
</dbReference>
<dbReference type="RefSeq" id="WP_090414614.1">
    <property type="nucleotide sequence ID" value="NZ_FNOY01000039.1"/>
</dbReference>
<dbReference type="OrthoDB" id="9787650at2"/>
<keyword evidence="3" id="KW-0489">Methyltransferase</keyword>
<protein>
    <submittedName>
        <fullName evidence="3">Uroporphyrin-3 C-methyltransferase/uroporphyrinogen III methyltransferase / synthase</fullName>
    </submittedName>
</protein>
<dbReference type="GO" id="GO:0032259">
    <property type="term" value="P:methylation"/>
    <property type="evidence" value="ECO:0007669"/>
    <property type="project" value="UniProtKB-KW"/>
</dbReference>
<keyword evidence="2" id="KW-0472">Membrane</keyword>
<keyword evidence="4" id="KW-1185">Reference proteome</keyword>